<sequence>MQMANVQKYLKLCSSNINEEKIAGLLLVQKYLEQNSKNKDETLLLLEKTYFSIDQKFFNAILKNKKIEYKNLAIDLMASFYLNPKLRNDINQNIDILINEYFAIKSNFNRFDNLLDLILLIFNDESSDFTGKKFDQFFNKICSDISAFAQRLIF</sequence>
<evidence type="ECO:0000313" key="2">
    <source>
        <dbReference type="Proteomes" id="UP001439008"/>
    </source>
</evidence>
<dbReference type="Proteomes" id="UP001439008">
    <property type="component" value="Unassembled WGS sequence"/>
</dbReference>
<accession>A0ABV2AH58</accession>
<gene>
    <name evidence="1" type="ORF">MHBO_000914</name>
</gene>
<dbReference type="EMBL" id="JBDODL010000184">
    <property type="protein sequence ID" value="MES1919038.1"/>
    <property type="molecule type" value="Genomic_DNA"/>
</dbReference>
<proteinExistence type="predicted"/>
<keyword evidence="2" id="KW-1185">Reference proteome</keyword>
<name>A0ABV2AH58_9EUKA</name>
<reference evidence="1 2" key="1">
    <citation type="journal article" date="2024" name="BMC Biol.">
        <title>Comparative genomics of Ascetosporea gives new insight into the evolutionary basis for animal parasitism in Rhizaria.</title>
        <authorList>
            <person name="Hiltunen Thoren M."/>
            <person name="Onut-Brannstrom I."/>
            <person name="Alfjorden A."/>
            <person name="Peckova H."/>
            <person name="Swords F."/>
            <person name="Hooper C."/>
            <person name="Holzer A.S."/>
            <person name="Bass D."/>
            <person name="Burki F."/>
        </authorList>
    </citation>
    <scope>NUCLEOTIDE SEQUENCE [LARGE SCALE GENOMIC DNA]</scope>
    <source>
        <strain evidence="1">20-A016</strain>
    </source>
</reference>
<organism evidence="1 2">
    <name type="scientific">Bonamia ostreae</name>
    <dbReference type="NCBI Taxonomy" id="126728"/>
    <lineage>
        <taxon>Eukaryota</taxon>
        <taxon>Sar</taxon>
        <taxon>Rhizaria</taxon>
        <taxon>Endomyxa</taxon>
        <taxon>Ascetosporea</taxon>
        <taxon>Haplosporida</taxon>
        <taxon>Bonamia</taxon>
    </lineage>
</organism>
<comment type="caution">
    <text evidence="1">The sequence shown here is derived from an EMBL/GenBank/DDBJ whole genome shotgun (WGS) entry which is preliminary data.</text>
</comment>
<protein>
    <submittedName>
        <fullName evidence="1">Uncharacterized protein</fullName>
    </submittedName>
</protein>
<evidence type="ECO:0000313" key="1">
    <source>
        <dbReference type="EMBL" id="MES1919038.1"/>
    </source>
</evidence>